<keyword evidence="2" id="KW-0677">Repeat</keyword>
<protein>
    <recommendedName>
        <fullName evidence="6">T-box domain-containing protein</fullName>
    </recommendedName>
</protein>
<sequence>MQLRRFATAARQLGGSVGILSSAFRLRERLAQIKFLFQENAADLFPGKVPRQPRETLVNNLRDQRSARRKSVIFNIGEPVVDDDLDSELFPEQFGDFADDVMTFLRCLNEFPEFADETVSASIHSFERDLKHWADSLQSFKAYAGQLKYPASQKYIHELTAEMGHHIDNMIGSLSMFIEIGIPSVLFTQKHDATTLTNLSTVATFFSAVTATTLQFSYGETGNWLAASVNAFWFSSLVLSIAAAINSLLGLTWKQALYHSPGYQCPRWIQIWIKRSPLVFLMFSVACFSVGLVLFTYSTNQHYVTSTITVILTAFTSLGLLFVVAWIGFEKWIFVRFMGQKWLRGVISDVVTDTFRFGTVVFPKAVRSLSQRRLQAVGRWLKWMTSSFISVIKSHTKTKANIRGEDPVLPVTRLPSELLATQGANERSTVPVTDTNPRQSDSRDSESAIHGLPRPKERFRTAVNKVMVANALRKPYPSSVYHRRHSTGDAPRLKNLVALRDLSIHDAPVHDIQFSPDGKLLATCSLDRTSVLFSVDDIYTGAMSTPCILPHTSVSQVAWSPTGHLLLTRTNRGIKIWTGEGLCKLTIDRQCAVHCVSWFPGGEAFVSAEGDQVVKLDLDGNVMGRFKFPRMMVRCIAITPNSQYLLGIGHILISPNRAANSSNPVEKWLLIYNLETRQIEDRVLVHSDVRDIAIDRSGSWVLVSYEYKAPPQLWKIDVLPSRRNGAETTVKLSFRHKYIPFAPVDFAGPSCFGGIDDQFVLCAGKAGDIYIWDRESAMILHNVRAPAWDDGDLTCIAYNNAEENKFTFATGSHFGPVRIWTTLSGGSRIEHSPWLPSRSPTSVSMPLRAESPEILNDDADRSILQTIFTPDLLLVASPTSFEDPGGTILESTSQKDRIT</sequence>
<dbReference type="InterPro" id="IPR051350">
    <property type="entry name" value="WD_repeat-ST_regulator"/>
</dbReference>
<keyword evidence="8" id="KW-1185">Reference proteome</keyword>
<dbReference type="GO" id="GO:0003700">
    <property type="term" value="F:DNA-binding transcription factor activity"/>
    <property type="evidence" value="ECO:0007669"/>
    <property type="project" value="InterPro"/>
</dbReference>
<evidence type="ECO:0000259" key="6">
    <source>
        <dbReference type="PROSITE" id="PS50252"/>
    </source>
</evidence>
<dbReference type="PANTHER" id="PTHR22838:SF0">
    <property type="entry name" value="WD REPEAT-CONTAINING PROTEIN 26"/>
    <property type="match status" value="1"/>
</dbReference>
<evidence type="ECO:0000256" key="1">
    <source>
        <dbReference type="ARBA" id="ARBA00022574"/>
    </source>
</evidence>
<dbReference type="InterPro" id="IPR036322">
    <property type="entry name" value="WD40_repeat_dom_sf"/>
</dbReference>
<feature type="region of interest" description="Disordered" evidence="4">
    <location>
        <begin position="424"/>
        <end position="455"/>
    </location>
</feature>
<evidence type="ECO:0000313" key="7">
    <source>
        <dbReference type="EMBL" id="EGO00834.1"/>
    </source>
</evidence>
<dbReference type="SMART" id="SM00320">
    <property type="entry name" value="WD40"/>
    <property type="match status" value="4"/>
</dbReference>
<feature type="transmembrane region" description="Helical" evidence="5">
    <location>
        <begin position="278"/>
        <end position="297"/>
    </location>
</feature>
<dbReference type="InterPro" id="IPR001680">
    <property type="entry name" value="WD40_rpt"/>
</dbReference>
<gene>
    <name evidence="7" type="ORF">SERLA73DRAFT_71801</name>
</gene>
<accession>F8PSX6</accession>
<dbReference type="InterPro" id="IPR046360">
    <property type="entry name" value="T-box_DNA-bd"/>
</dbReference>
<reference evidence="8" key="1">
    <citation type="journal article" date="2011" name="Science">
        <title>The plant cell wall-decomposing machinery underlies the functional diversity of forest fungi.</title>
        <authorList>
            <person name="Eastwood D.C."/>
            <person name="Floudas D."/>
            <person name="Binder M."/>
            <person name="Majcherczyk A."/>
            <person name="Schneider P."/>
            <person name="Aerts A."/>
            <person name="Asiegbu F.O."/>
            <person name="Baker S.E."/>
            <person name="Barry K."/>
            <person name="Bendiksby M."/>
            <person name="Blumentritt M."/>
            <person name="Coutinho P.M."/>
            <person name="Cullen D."/>
            <person name="de Vries R.P."/>
            <person name="Gathman A."/>
            <person name="Goodell B."/>
            <person name="Henrissat B."/>
            <person name="Ihrmark K."/>
            <person name="Kauserud H."/>
            <person name="Kohler A."/>
            <person name="LaButti K."/>
            <person name="Lapidus A."/>
            <person name="Lavin J.L."/>
            <person name="Lee Y.-H."/>
            <person name="Lindquist E."/>
            <person name="Lilly W."/>
            <person name="Lucas S."/>
            <person name="Morin E."/>
            <person name="Murat C."/>
            <person name="Oguiza J.A."/>
            <person name="Park J."/>
            <person name="Pisabarro A.G."/>
            <person name="Riley R."/>
            <person name="Rosling A."/>
            <person name="Salamov A."/>
            <person name="Schmidt O."/>
            <person name="Schmutz J."/>
            <person name="Skrede I."/>
            <person name="Stenlid J."/>
            <person name="Wiebenga A."/>
            <person name="Xie X."/>
            <person name="Kuees U."/>
            <person name="Hibbett D.S."/>
            <person name="Hoffmeister D."/>
            <person name="Hoegberg N."/>
            <person name="Martin F."/>
            <person name="Grigoriev I.V."/>
            <person name="Watkinson S.C."/>
        </authorList>
    </citation>
    <scope>NUCLEOTIDE SEQUENCE [LARGE SCALE GENOMIC DNA]</scope>
    <source>
        <strain evidence="8">strain S7.3</strain>
    </source>
</reference>
<evidence type="ECO:0000256" key="2">
    <source>
        <dbReference type="ARBA" id="ARBA00022737"/>
    </source>
</evidence>
<organism evidence="8">
    <name type="scientific">Serpula lacrymans var. lacrymans (strain S7.3)</name>
    <name type="common">Dry rot fungus</name>
    <dbReference type="NCBI Taxonomy" id="936435"/>
    <lineage>
        <taxon>Eukaryota</taxon>
        <taxon>Fungi</taxon>
        <taxon>Dikarya</taxon>
        <taxon>Basidiomycota</taxon>
        <taxon>Agaricomycotina</taxon>
        <taxon>Agaricomycetes</taxon>
        <taxon>Agaricomycetidae</taxon>
        <taxon>Boletales</taxon>
        <taxon>Coniophorineae</taxon>
        <taxon>Serpulaceae</taxon>
        <taxon>Serpula</taxon>
    </lineage>
</organism>
<feature type="repeat" description="WD" evidence="3">
    <location>
        <begin position="502"/>
        <end position="536"/>
    </location>
</feature>
<dbReference type="Proteomes" id="UP000008063">
    <property type="component" value="Unassembled WGS sequence"/>
</dbReference>
<dbReference type="PANTHER" id="PTHR22838">
    <property type="entry name" value="WD REPEAT PROTEIN 26-RELATED"/>
    <property type="match status" value="1"/>
</dbReference>
<dbReference type="AlphaFoldDB" id="F8PSX6"/>
<keyword evidence="1 3" id="KW-0853">WD repeat</keyword>
<dbReference type="HOGENOM" id="CLU_008849_0_0_1"/>
<keyword evidence="5" id="KW-0812">Transmembrane</keyword>
<feature type="transmembrane region" description="Helical" evidence="5">
    <location>
        <begin position="303"/>
        <end position="329"/>
    </location>
</feature>
<dbReference type="OMA" id="TQGANER"/>
<evidence type="ECO:0000313" key="8">
    <source>
        <dbReference type="Proteomes" id="UP000008063"/>
    </source>
</evidence>
<dbReference type="STRING" id="936435.F8PSX6"/>
<dbReference type="Gene3D" id="2.130.10.10">
    <property type="entry name" value="YVTN repeat-like/Quinoprotein amine dehydrogenase"/>
    <property type="match status" value="1"/>
</dbReference>
<dbReference type="PROSITE" id="PS50082">
    <property type="entry name" value="WD_REPEATS_2"/>
    <property type="match status" value="1"/>
</dbReference>
<feature type="transmembrane region" description="Helical" evidence="5">
    <location>
        <begin position="224"/>
        <end position="249"/>
    </location>
</feature>
<keyword evidence="5" id="KW-0472">Membrane</keyword>
<feature type="domain" description="T-box" evidence="6">
    <location>
        <begin position="624"/>
        <end position="740"/>
    </location>
</feature>
<dbReference type="Pfam" id="PF00400">
    <property type="entry name" value="WD40"/>
    <property type="match status" value="2"/>
</dbReference>
<proteinExistence type="predicted"/>
<dbReference type="GO" id="GO:0045893">
    <property type="term" value="P:positive regulation of DNA-templated transcription"/>
    <property type="evidence" value="ECO:0007669"/>
    <property type="project" value="InterPro"/>
</dbReference>
<keyword evidence="5" id="KW-1133">Transmembrane helix</keyword>
<dbReference type="PROSITE" id="PS50252">
    <property type="entry name" value="TBOX_3"/>
    <property type="match status" value="1"/>
</dbReference>
<evidence type="ECO:0000256" key="4">
    <source>
        <dbReference type="SAM" id="MobiDB-lite"/>
    </source>
</evidence>
<dbReference type="eggNOG" id="KOG0293">
    <property type="taxonomic scope" value="Eukaryota"/>
</dbReference>
<dbReference type="InterPro" id="IPR015943">
    <property type="entry name" value="WD40/YVTN_repeat-like_dom_sf"/>
</dbReference>
<dbReference type="EMBL" id="GL945478">
    <property type="protein sequence ID" value="EGO00834.1"/>
    <property type="molecule type" value="Genomic_DNA"/>
</dbReference>
<name>F8PSX6_SERL3</name>
<evidence type="ECO:0000256" key="3">
    <source>
        <dbReference type="PROSITE-ProRule" id="PRU00221"/>
    </source>
</evidence>
<dbReference type="InParanoid" id="F8PSX6"/>
<dbReference type="SUPFAM" id="SSF50978">
    <property type="entry name" value="WD40 repeat-like"/>
    <property type="match status" value="1"/>
</dbReference>
<evidence type="ECO:0000256" key="5">
    <source>
        <dbReference type="SAM" id="Phobius"/>
    </source>
</evidence>
<feature type="compositionally biased region" description="Polar residues" evidence="4">
    <location>
        <begin position="424"/>
        <end position="439"/>
    </location>
</feature>